<dbReference type="Pfam" id="PF13482">
    <property type="entry name" value="RNase_H_2"/>
    <property type="match status" value="1"/>
</dbReference>
<comment type="caution">
    <text evidence="2">The sequence shown here is derived from an EMBL/GenBank/DDBJ whole genome shotgun (WGS) entry which is preliminary data.</text>
</comment>
<name>A0A2M7AT78_9BACT</name>
<proteinExistence type="predicted"/>
<dbReference type="AlphaFoldDB" id="A0A2M7AT78"/>
<dbReference type="GO" id="GO:0003676">
    <property type="term" value="F:nucleic acid binding"/>
    <property type="evidence" value="ECO:0007669"/>
    <property type="project" value="InterPro"/>
</dbReference>
<dbReference type="EMBL" id="PEWA01000003">
    <property type="protein sequence ID" value="PIU73825.1"/>
    <property type="molecule type" value="Genomic_DNA"/>
</dbReference>
<dbReference type="InterPro" id="IPR012337">
    <property type="entry name" value="RNaseH-like_sf"/>
</dbReference>
<sequence length="207" mass="23679">MVSSILVVTEVIFDIETKKIFDDIEGYNPADLGISIVSVYSRTVNEKGEETEGEMKSFWEDDLAKIWPMFINADRIIGFNSLHFDVPALMPLAPYDFKKLKHFDLMDHVKGALGFRLSLNAIASETLGHGKSDNGLNAVYYWQEHSEESLAKLLKYCEMDVMVTKEVYDYGQKNGQLKYKDKWNTSRIIEVDFSCPKVVIEPQMGLF</sequence>
<dbReference type="Gene3D" id="3.30.420.10">
    <property type="entry name" value="Ribonuclease H-like superfamily/Ribonuclease H"/>
    <property type="match status" value="1"/>
</dbReference>
<reference evidence="3" key="1">
    <citation type="submission" date="2017-09" db="EMBL/GenBank/DDBJ databases">
        <title>Depth-based differentiation of microbial function through sediment-hosted aquifers and enrichment of novel symbionts in the deep terrestrial subsurface.</title>
        <authorList>
            <person name="Probst A.J."/>
            <person name="Ladd B."/>
            <person name="Jarett J.K."/>
            <person name="Geller-Mcgrath D.E."/>
            <person name="Sieber C.M.K."/>
            <person name="Emerson J.B."/>
            <person name="Anantharaman K."/>
            <person name="Thomas B.C."/>
            <person name="Malmstrom R."/>
            <person name="Stieglmeier M."/>
            <person name="Klingl A."/>
            <person name="Woyke T."/>
            <person name="Ryan C.M."/>
            <person name="Banfield J.F."/>
        </authorList>
    </citation>
    <scope>NUCLEOTIDE SEQUENCE [LARGE SCALE GENOMIC DNA]</scope>
</reference>
<gene>
    <name evidence="2" type="ORF">COS78_00260</name>
</gene>
<evidence type="ECO:0000313" key="3">
    <source>
        <dbReference type="Proteomes" id="UP000231407"/>
    </source>
</evidence>
<evidence type="ECO:0000259" key="1">
    <source>
        <dbReference type="Pfam" id="PF13482"/>
    </source>
</evidence>
<organism evidence="2 3">
    <name type="scientific">Candidatus Shapirobacteria bacterium CG06_land_8_20_14_3_00_40_12</name>
    <dbReference type="NCBI Taxonomy" id="1974881"/>
    <lineage>
        <taxon>Bacteria</taxon>
        <taxon>Candidatus Shapironibacteriota</taxon>
    </lineage>
</organism>
<accession>A0A2M7AT78</accession>
<dbReference type="Proteomes" id="UP000231407">
    <property type="component" value="Unassembled WGS sequence"/>
</dbReference>
<dbReference type="SUPFAM" id="SSF53098">
    <property type="entry name" value="Ribonuclease H-like"/>
    <property type="match status" value="1"/>
</dbReference>
<dbReference type="InterPro" id="IPR038720">
    <property type="entry name" value="YprB_RNase_H-like_dom"/>
</dbReference>
<evidence type="ECO:0000313" key="2">
    <source>
        <dbReference type="EMBL" id="PIU73825.1"/>
    </source>
</evidence>
<protein>
    <recommendedName>
        <fullName evidence="1">YprB ribonuclease H-like domain-containing protein</fullName>
    </recommendedName>
</protein>
<feature type="domain" description="YprB ribonuclease H-like" evidence="1">
    <location>
        <begin position="12"/>
        <end position="170"/>
    </location>
</feature>
<dbReference type="InterPro" id="IPR036397">
    <property type="entry name" value="RNaseH_sf"/>
</dbReference>